<evidence type="ECO:0000313" key="12">
    <source>
        <dbReference type="Proteomes" id="UP000663828"/>
    </source>
</evidence>
<keyword evidence="6 9" id="KW-0378">Hydrolase</keyword>
<evidence type="ECO:0000256" key="3">
    <source>
        <dbReference type="ARBA" id="ARBA00012643"/>
    </source>
</evidence>
<evidence type="ECO:0000313" key="10">
    <source>
        <dbReference type="EMBL" id="CAF1045860.1"/>
    </source>
</evidence>
<dbReference type="Proteomes" id="UP000663852">
    <property type="component" value="Unassembled WGS sequence"/>
</dbReference>
<dbReference type="PANTHER" id="PTHR13045">
    <property type="entry name" value="5'-NUCLEOTIDASE"/>
    <property type="match status" value="1"/>
</dbReference>
<dbReference type="Gene3D" id="1.10.150.340">
    <property type="entry name" value="Pyrimidine 5'-nucleotidase (UMPH-1), N-terminal domain"/>
    <property type="match status" value="1"/>
</dbReference>
<comment type="catalytic activity">
    <reaction evidence="1 9">
        <text>a ribonucleoside 5'-phosphate + H2O = a ribonucleoside + phosphate</text>
        <dbReference type="Rhea" id="RHEA:12484"/>
        <dbReference type="ChEBI" id="CHEBI:15377"/>
        <dbReference type="ChEBI" id="CHEBI:18254"/>
        <dbReference type="ChEBI" id="CHEBI:43474"/>
        <dbReference type="ChEBI" id="CHEBI:58043"/>
        <dbReference type="EC" id="3.1.3.5"/>
    </reaction>
</comment>
<dbReference type="Gene3D" id="3.40.50.1000">
    <property type="entry name" value="HAD superfamily/HAD-like"/>
    <property type="match status" value="1"/>
</dbReference>
<dbReference type="EMBL" id="CAJNOJ010000076">
    <property type="protein sequence ID" value="CAF1045860.1"/>
    <property type="molecule type" value="Genomic_DNA"/>
</dbReference>
<comment type="similarity">
    <text evidence="2 9">Belongs to the pyrimidine 5'-nucleotidase family.</text>
</comment>
<evidence type="ECO:0000256" key="8">
    <source>
        <dbReference type="ARBA" id="ARBA00023080"/>
    </source>
</evidence>
<keyword evidence="7" id="KW-0460">Magnesium</keyword>
<dbReference type="GO" id="GO:0008253">
    <property type="term" value="F:5'-nucleotidase activity"/>
    <property type="evidence" value="ECO:0007669"/>
    <property type="project" value="UniProtKB-EC"/>
</dbReference>
<comment type="subcellular location">
    <subcellularLocation>
        <location evidence="9">Cytoplasm</location>
    </subcellularLocation>
</comment>
<keyword evidence="5 9" id="KW-0547">Nucleotide-binding</keyword>
<accession>A0A814XWD5</accession>
<evidence type="ECO:0000256" key="9">
    <source>
        <dbReference type="RuleBase" id="RU361276"/>
    </source>
</evidence>
<dbReference type="NCBIfam" id="TIGR01544">
    <property type="entry name" value="HAD-SF-IE"/>
    <property type="match status" value="1"/>
</dbReference>
<protein>
    <recommendedName>
        <fullName evidence="3 9">5'-nucleotidase</fullName>
        <ecNumber evidence="3 9">3.1.3.5</ecNumber>
    </recommendedName>
</protein>
<dbReference type="Pfam" id="PF05822">
    <property type="entry name" value="UMPH-1"/>
    <property type="match status" value="1"/>
</dbReference>
<dbReference type="FunFam" id="1.10.150.340:FF:000001">
    <property type="entry name" value="Cytosolic 5-nucleotidase 3-like"/>
    <property type="match status" value="1"/>
</dbReference>
<keyword evidence="4" id="KW-0479">Metal-binding</keyword>
<dbReference type="SFLD" id="SFLDG01128">
    <property type="entry name" value="C1.4:_5'-Nucleotidase_Like"/>
    <property type="match status" value="1"/>
</dbReference>
<dbReference type="SFLD" id="SFLDS00003">
    <property type="entry name" value="Haloacid_Dehalogenase"/>
    <property type="match status" value="1"/>
</dbReference>
<dbReference type="EMBL" id="CAJNOR010001930">
    <property type="protein sequence ID" value="CAF1221593.1"/>
    <property type="molecule type" value="Genomic_DNA"/>
</dbReference>
<gene>
    <name evidence="10" type="ORF">EDS130_LOCUS17171</name>
    <name evidence="11" type="ORF">XAT740_LOCUS24738</name>
</gene>
<evidence type="ECO:0000256" key="5">
    <source>
        <dbReference type="ARBA" id="ARBA00022741"/>
    </source>
</evidence>
<dbReference type="PANTHER" id="PTHR13045:SF0">
    <property type="entry name" value="7-METHYLGUANOSINE PHOSPHATE-SPECIFIC 5'-NUCLEOTIDASE"/>
    <property type="match status" value="1"/>
</dbReference>
<dbReference type="InterPro" id="IPR023214">
    <property type="entry name" value="HAD_sf"/>
</dbReference>
<keyword evidence="8 9" id="KW-0546">Nucleotide metabolism</keyword>
<dbReference type="InterPro" id="IPR036412">
    <property type="entry name" value="HAD-like_sf"/>
</dbReference>
<dbReference type="GO" id="GO:0005737">
    <property type="term" value="C:cytoplasm"/>
    <property type="evidence" value="ECO:0007669"/>
    <property type="project" value="UniProtKB-SubCell"/>
</dbReference>
<dbReference type="AlphaFoldDB" id="A0A814XWD5"/>
<name>A0A814XWD5_ADIRI</name>
<dbReference type="GO" id="GO:0000166">
    <property type="term" value="F:nucleotide binding"/>
    <property type="evidence" value="ECO:0007669"/>
    <property type="project" value="UniProtKB-KW"/>
</dbReference>
<keyword evidence="9" id="KW-0963">Cytoplasm</keyword>
<comment type="caution">
    <text evidence="11">The sequence shown here is derived from an EMBL/GenBank/DDBJ whole genome shotgun (WGS) entry which is preliminary data.</text>
</comment>
<evidence type="ECO:0000256" key="4">
    <source>
        <dbReference type="ARBA" id="ARBA00022723"/>
    </source>
</evidence>
<dbReference type="SUPFAM" id="SSF56784">
    <property type="entry name" value="HAD-like"/>
    <property type="match status" value="1"/>
</dbReference>
<dbReference type="InterPro" id="IPR006434">
    <property type="entry name" value="Pyrimidine_nucleotidase_eu"/>
</dbReference>
<sequence length="299" mass="34363">MSFIENLLKTYSNVHVHDDKRKDVEEVIRSLINDGRKMLHVVTDFDYTLTMYEKDGIIVPSTFGVIVNNEQLTLPDGSFVRDRAAELRAKYHPIEHDVHLTVEEKTPHMVEWWHQLQSLLLRSNLNQSFIHQLVNQSELHLRNGVREFITELLQSQTPILIFSAGLGDVIELCLKKEIPEFKHNHESSHIVSNFIQYDSNGSLISFSKKVMHSLNKNEHELHDTSYYQSILKRPNVILLGDSLGDVGMVGGMKNLKHVLKIGYLNRSTPAKLEVYKNVFDIVICDDQSFHIPNVILNAC</sequence>
<dbReference type="GO" id="GO:0009117">
    <property type="term" value="P:nucleotide metabolic process"/>
    <property type="evidence" value="ECO:0007669"/>
    <property type="project" value="UniProtKB-KW"/>
</dbReference>
<organism evidence="11 12">
    <name type="scientific">Adineta ricciae</name>
    <name type="common">Rotifer</name>
    <dbReference type="NCBI Taxonomy" id="249248"/>
    <lineage>
        <taxon>Eukaryota</taxon>
        <taxon>Metazoa</taxon>
        <taxon>Spiralia</taxon>
        <taxon>Gnathifera</taxon>
        <taxon>Rotifera</taxon>
        <taxon>Eurotatoria</taxon>
        <taxon>Bdelloidea</taxon>
        <taxon>Adinetida</taxon>
        <taxon>Adinetidae</taxon>
        <taxon>Adineta</taxon>
    </lineage>
</organism>
<dbReference type="Proteomes" id="UP000663828">
    <property type="component" value="Unassembled WGS sequence"/>
</dbReference>
<proteinExistence type="inferred from homology"/>
<dbReference type="OrthoDB" id="10014216at2759"/>
<keyword evidence="12" id="KW-1185">Reference proteome</keyword>
<dbReference type="GO" id="GO:0000287">
    <property type="term" value="F:magnesium ion binding"/>
    <property type="evidence" value="ECO:0007669"/>
    <property type="project" value="InterPro"/>
</dbReference>
<evidence type="ECO:0000256" key="2">
    <source>
        <dbReference type="ARBA" id="ARBA00008389"/>
    </source>
</evidence>
<evidence type="ECO:0000256" key="1">
    <source>
        <dbReference type="ARBA" id="ARBA00000815"/>
    </source>
</evidence>
<evidence type="ECO:0000256" key="6">
    <source>
        <dbReference type="ARBA" id="ARBA00022801"/>
    </source>
</evidence>
<reference evidence="11" key="1">
    <citation type="submission" date="2021-02" db="EMBL/GenBank/DDBJ databases">
        <authorList>
            <person name="Nowell W R."/>
        </authorList>
    </citation>
    <scope>NUCLEOTIDE SEQUENCE</scope>
</reference>
<evidence type="ECO:0000256" key="7">
    <source>
        <dbReference type="ARBA" id="ARBA00022842"/>
    </source>
</evidence>
<dbReference type="EC" id="3.1.3.5" evidence="3 9"/>
<evidence type="ECO:0000313" key="11">
    <source>
        <dbReference type="EMBL" id="CAF1221593.1"/>
    </source>
</evidence>